<feature type="transmembrane region" description="Helical" evidence="1">
    <location>
        <begin position="528"/>
        <end position="549"/>
    </location>
</feature>
<gene>
    <name evidence="3" type="ORF">GCM10025866_29950</name>
</gene>
<feature type="transmembrane region" description="Helical" evidence="1">
    <location>
        <begin position="387"/>
        <end position="408"/>
    </location>
</feature>
<reference evidence="4" key="1">
    <citation type="journal article" date="2019" name="Int. J. Syst. Evol. Microbiol.">
        <title>The Global Catalogue of Microorganisms (GCM) 10K type strain sequencing project: providing services to taxonomists for standard genome sequencing and annotation.</title>
        <authorList>
            <consortium name="The Broad Institute Genomics Platform"/>
            <consortium name="The Broad Institute Genome Sequencing Center for Infectious Disease"/>
            <person name="Wu L."/>
            <person name="Ma J."/>
        </authorList>
    </citation>
    <scope>NUCLEOTIDE SEQUENCE [LARGE SCALE GENOMIC DNA]</scope>
    <source>
        <strain evidence="4">NBRC 108725</strain>
    </source>
</reference>
<proteinExistence type="predicted"/>
<dbReference type="EMBL" id="AP027731">
    <property type="protein sequence ID" value="BDZ47086.1"/>
    <property type="molecule type" value="Genomic_DNA"/>
</dbReference>
<evidence type="ECO:0008006" key="5">
    <source>
        <dbReference type="Google" id="ProtNLM"/>
    </source>
</evidence>
<accession>A0ABM8GFE9</accession>
<feature type="transmembrane region" description="Helical" evidence="1">
    <location>
        <begin position="414"/>
        <end position="435"/>
    </location>
</feature>
<name>A0ABM8GFE9_9MICO</name>
<keyword evidence="1" id="KW-0472">Membrane</keyword>
<evidence type="ECO:0000256" key="2">
    <source>
        <dbReference type="SAM" id="SignalP"/>
    </source>
</evidence>
<evidence type="ECO:0000313" key="3">
    <source>
        <dbReference type="EMBL" id="BDZ47086.1"/>
    </source>
</evidence>
<protein>
    <recommendedName>
        <fullName evidence="5">DUF2868 domain-containing protein</fullName>
    </recommendedName>
</protein>
<keyword evidence="1" id="KW-0812">Transmembrane</keyword>
<dbReference type="RefSeq" id="WP_286277033.1">
    <property type="nucleotide sequence ID" value="NZ_AP027731.1"/>
</dbReference>
<feature type="signal peptide" evidence="2">
    <location>
        <begin position="1"/>
        <end position="25"/>
    </location>
</feature>
<sequence>MPARTVLLVLLVPLLLTGGGTAAHAATTAEELAAWALPVPDAQQTLDQSLTPDQVSGCAGGHERLWTIADGTIDVLSAFCADSGQAAAALRELAWNNAFVPNAAAAPAFDPGTEVIAVPPGGGTVRYWIQGAFGLMVIARCAAGDGCGAQSAEWARSIAALPPDPPSAFPSGGARAPGDLFGQWQPRGEGWSLVSSEPPAGLVRGECSEGTLEHWVSAAGAKLEAWWTRCDTVEHAFAFQASSWPGRSSPLALETVFGAGHDKTVAGTDAMTGRPAFHRSWVQGTTFVSLYLSCPTAQEECDSESASDAVALSRSLPGIVQEDMSGIVLLARGGWLLLGGPILLFVLLVAPFRIVHWWRSRGYSVAPAERPFTAVDRIVRPVRIGRVVRRLLVTVAAVVSWYLIMVAIGPSTELWVAIPGFLGFFVLIPLYDVLLRLVWRRHALIDLGRARMRPTPLGIAGAALRTLAVVVAALALVLYGISALQVMQDEARLRVDVEADIARGLAVTDPLALLLGELHWLADRLDHAGAAILLFVVVLLVPMTAAYLLDRLGQRLGRRSLKSVLAKDDRPYFVYLRGFDEDRLRIRESAGRQGFLELFTPFGRPRFEEVLVHYLSRYGPVIAISPRRQRIPDLGAAKISLSDESWQDQIRAWVGGARAVVMSATPGEVRAGLEWELEHVAMRGEELRLLLVLAPWPRQELARRWGGFLERAGRIPLFEPLTEPPFPDGLELLTWSAERGWHGYGARRRWDWTYAASIVAAARNGDLGEGIASRSGAAVQPAPADTVSP</sequence>
<feature type="transmembrane region" description="Helical" evidence="1">
    <location>
        <begin position="456"/>
        <end position="481"/>
    </location>
</feature>
<dbReference type="Proteomes" id="UP001321498">
    <property type="component" value="Chromosome"/>
</dbReference>
<organism evidence="3 4">
    <name type="scientific">Naasia aerilata</name>
    <dbReference type="NCBI Taxonomy" id="1162966"/>
    <lineage>
        <taxon>Bacteria</taxon>
        <taxon>Bacillati</taxon>
        <taxon>Actinomycetota</taxon>
        <taxon>Actinomycetes</taxon>
        <taxon>Micrococcales</taxon>
        <taxon>Microbacteriaceae</taxon>
        <taxon>Naasia</taxon>
    </lineage>
</organism>
<feature type="transmembrane region" description="Helical" evidence="1">
    <location>
        <begin position="334"/>
        <end position="355"/>
    </location>
</feature>
<keyword evidence="1" id="KW-1133">Transmembrane helix</keyword>
<evidence type="ECO:0000256" key="1">
    <source>
        <dbReference type="SAM" id="Phobius"/>
    </source>
</evidence>
<keyword evidence="2" id="KW-0732">Signal</keyword>
<evidence type="ECO:0000313" key="4">
    <source>
        <dbReference type="Proteomes" id="UP001321498"/>
    </source>
</evidence>
<keyword evidence="4" id="KW-1185">Reference proteome</keyword>
<feature type="chain" id="PRO_5046103434" description="DUF2868 domain-containing protein" evidence="2">
    <location>
        <begin position="26"/>
        <end position="789"/>
    </location>
</feature>